<dbReference type="EMBL" id="JBBPFD010000019">
    <property type="protein sequence ID" value="KAK7886944.1"/>
    <property type="molecule type" value="Genomic_DNA"/>
</dbReference>
<dbReference type="Proteomes" id="UP001460270">
    <property type="component" value="Unassembled WGS sequence"/>
</dbReference>
<reference evidence="2" key="1">
    <citation type="submission" date="2024-04" db="EMBL/GenBank/DDBJ databases">
        <title>Salinicola lusitanus LLJ914,a marine bacterium isolated from the Okinawa Trough.</title>
        <authorList>
            <person name="Li J."/>
        </authorList>
    </citation>
    <scope>NUCLEOTIDE SEQUENCE [LARGE SCALE GENOMIC DNA]</scope>
</reference>
<protein>
    <submittedName>
        <fullName evidence="1">Uncharacterized protein</fullName>
    </submittedName>
</protein>
<keyword evidence="2" id="KW-1185">Reference proteome</keyword>
<evidence type="ECO:0000313" key="1">
    <source>
        <dbReference type="EMBL" id="KAK7886944.1"/>
    </source>
</evidence>
<organism evidence="1 2">
    <name type="scientific">Mugilogobius chulae</name>
    <name type="common">yellowstripe goby</name>
    <dbReference type="NCBI Taxonomy" id="88201"/>
    <lineage>
        <taxon>Eukaryota</taxon>
        <taxon>Metazoa</taxon>
        <taxon>Chordata</taxon>
        <taxon>Craniata</taxon>
        <taxon>Vertebrata</taxon>
        <taxon>Euteleostomi</taxon>
        <taxon>Actinopterygii</taxon>
        <taxon>Neopterygii</taxon>
        <taxon>Teleostei</taxon>
        <taxon>Neoteleostei</taxon>
        <taxon>Acanthomorphata</taxon>
        <taxon>Gobiaria</taxon>
        <taxon>Gobiiformes</taxon>
        <taxon>Gobioidei</taxon>
        <taxon>Gobiidae</taxon>
        <taxon>Gobionellinae</taxon>
        <taxon>Mugilogobius</taxon>
    </lineage>
</organism>
<sequence length="178" mass="19791">MWLLWINPDWHKSSIRGGPVCLLAQIYWSARGPWELETGEHKCRIVSQRWQLVAYKEASAKREGDTGKQCAALSLRTGHQNWKKSSQECVWRKDVCGVGGPMGSLEHPSGWPGSVRGGCPSRCTCRPEAKEVICSGKHLNSVPEAFPAMPNGWIYPTIGLKLWGGASSLGYSFFKSWT</sequence>
<proteinExistence type="predicted"/>
<evidence type="ECO:0000313" key="2">
    <source>
        <dbReference type="Proteomes" id="UP001460270"/>
    </source>
</evidence>
<accession>A0AAW0MZE4</accession>
<comment type="caution">
    <text evidence="1">The sequence shown here is derived from an EMBL/GenBank/DDBJ whole genome shotgun (WGS) entry which is preliminary data.</text>
</comment>
<name>A0AAW0MZE4_9GOBI</name>
<dbReference type="AlphaFoldDB" id="A0AAW0MZE4"/>
<gene>
    <name evidence="1" type="ORF">WMY93_026565</name>
</gene>